<feature type="domain" description="TonB-dependent receptor-like beta-barrel" evidence="9">
    <location>
        <begin position="119"/>
        <end position="556"/>
    </location>
</feature>
<keyword evidence="2 8" id="KW-0813">Transport</keyword>
<comment type="similarity">
    <text evidence="8">Belongs to the TonB-dependent receptor family.</text>
</comment>
<dbReference type="EMBL" id="JBDPZC010000008">
    <property type="protein sequence ID" value="MEO3714436.1"/>
    <property type="molecule type" value="Genomic_DNA"/>
</dbReference>
<evidence type="ECO:0000256" key="8">
    <source>
        <dbReference type="PROSITE-ProRule" id="PRU01360"/>
    </source>
</evidence>
<dbReference type="SUPFAM" id="SSF56935">
    <property type="entry name" value="Porins"/>
    <property type="match status" value="1"/>
</dbReference>
<evidence type="ECO:0000256" key="4">
    <source>
        <dbReference type="ARBA" id="ARBA00022692"/>
    </source>
</evidence>
<keyword evidence="4 8" id="KW-0812">Transmembrane</keyword>
<dbReference type="Proteomes" id="UP001462640">
    <property type="component" value="Unassembled WGS sequence"/>
</dbReference>
<dbReference type="InterPro" id="IPR000531">
    <property type="entry name" value="Beta-barrel_TonB"/>
</dbReference>
<keyword evidence="11" id="KW-1185">Reference proteome</keyword>
<keyword evidence="5" id="KW-0798">TonB box</keyword>
<dbReference type="PROSITE" id="PS52016">
    <property type="entry name" value="TONB_DEPENDENT_REC_3"/>
    <property type="match status" value="1"/>
</dbReference>
<dbReference type="InterPro" id="IPR036942">
    <property type="entry name" value="Beta-barrel_TonB_sf"/>
</dbReference>
<evidence type="ECO:0000259" key="9">
    <source>
        <dbReference type="Pfam" id="PF00593"/>
    </source>
</evidence>
<organism evidence="10 11">
    <name type="scientific">Roseateles flavus</name>
    <dbReference type="NCBI Taxonomy" id="3149041"/>
    <lineage>
        <taxon>Bacteria</taxon>
        <taxon>Pseudomonadati</taxon>
        <taxon>Pseudomonadota</taxon>
        <taxon>Betaproteobacteria</taxon>
        <taxon>Burkholderiales</taxon>
        <taxon>Sphaerotilaceae</taxon>
        <taxon>Roseateles</taxon>
    </lineage>
</organism>
<keyword evidence="7 8" id="KW-0998">Cell outer membrane</keyword>
<evidence type="ECO:0000256" key="5">
    <source>
        <dbReference type="ARBA" id="ARBA00023077"/>
    </source>
</evidence>
<dbReference type="Gene3D" id="2.40.170.20">
    <property type="entry name" value="TonB-dependent receptor, beta-barrel domain"/>
    <property type="match status" value="1"/>
</dbReference>
<keyword evidence="6 8" id="KW-0472">Membrane</keyword>
<dbReference type="PANTHER" id="PTHR47234:SF2">
    <property type="entry name" value="TONB-DEPENDENT RECEPTOR"/>
    <property type="match status" value="1"/>
</dbReference>
<accession>A0ABV0GHD2</accession>
<comment type="subcellular location">
    <subcellularLocation>
        <location evidence="1 8">Cell outer membrane</location>
        <topology evidence="1 8">Multi-pass membrane protein</topology>
    </subcellularLocation>
</comment>
<evidence type="ECO:0000256" key="1">
    <source>
        <dbReference type="ARBA" id="ARBA00004571"/>
    </source>
</evidence>
<sequence>MDGCTYDYMRDIELYPKSSKTNLFTRGVADLGQGHQFFAEASLSRSRTLYSGTPNRVNADMDVSKVAALSKTSLTTLDAADEDRIITVRTRLIEAGLRTSELVSTGQRLVAGMNGTLKGWDYEFALNHSRNKVSDRDYQGYLNEQMILDGFAAGTLNPFGPSGAEGLALYEKAQIRGEVRNATGTMSSLDFKASSALAKLEGGDLALAVGGELRRERQNYHQSEALAQDLILGETSQGPDADFGQSRRVAGLYAELSAPVTKALELQAAVRYEHYQRTGSAVSPKLGLKYTADKSLLLRASVGSGFRAPSLTDLYRPVTEGSSATVVDPVCLAADPDATATDCADLWVTRNFSNPKLKPEKSSQFSFGAVFEPRQGVNLSVDYWNIKKRDLISTLGVDVILADLAKYGSLVHRDEDNVIDHIDLVKENRGGQKIPGLDFSASLSGLKSAVGTFGLRLNGTLTLNSKQQTGNGDPYVSNLGHFINDGVVQRWRHTVSADWELGDWSATLSNSYLSSYTDHSILSKPDRTVKAYSLWDLTGAWNATPNLTLRAGIKNLLNTAPPFSQQAWFFLSGYDPSYTDPRGRFVYASLQYRFK</sequence>
<gene>
    <name evidence="10" type="ORF">ABDJ40_16845</name>
</gene>
<comment type="caution">
    <text evidence="10">The sequence shown here is derived from an EMBL/GenBank/DDBJ whole genome shotgun (WGS) entry which is preliminary data.</text>
</comment>
<evidence type="ECO:0000313" key="10">
    <source>
        <dbReference type="EMBL" id="MEO3714436.1"/>
    </source>
</evidence>
<name>A0ABV0GHD2_9BURK</name>
<evidence type="ECO:0000256" key="7">
    <source>
        <dbReference type="ARBA" id="ARBA00023237"/>
    </source>
</evidence>
<dbReference type="PANTHER" id="PTHR47234">
    <property type="match status" value="1"/>
</dbReference>
<protein>
    <submittedName>
        <fullName evidence="10">TonB-dependent receptor</fullName>
    </submittedName>
</protein>
<keyword evidence="10" id="KW-0675">Receptor</keyword>
<dbReference type="InterPro" id="IPR039426">
    <property type="entry name" value="TonB-dep_rcpt-like"/>
</dbReference>
<dbReference type="Pfam" id="PF00593">
    <property type="entry name" value="TonB_dep_Rec_b-barrel"/>
    <property type="match status" value="1"/>
</dbReference>
<evidence type="ECO:0000256" key="3">
    <source>
        <dbReference type="ARBA" id="ARBA00022452"/>
    </source>
</evidence>
<evidence type="ECO:0000256" key="2">
    <source>
        <dbReference type="ARBA" id="ARBA00022448"/>
    </source>
</evidence>
<evidence type="ECO:0000256" key="6">
    <source>
        <dbReference type="ARBA" id="ARBA00023136"/>
    </source>
</evidence>
<proteinExistence type="inferred from homology"/>
<reference evidence="10 11" key="1">
    <citation type="submission" date="2024-05" db="EMBL/GenBank/DDBJ databases">
        <title>Roseateles sp. 2.12 16S ribosomal RNA gene Genome sequencing and assembly.</title>
        <authorList>
            <person name="Woo H."/>
        </authorList>
    </citation>
    <scope>NUCLEOTIDE SEQUENCE [LARGE SCALE GENOMIC DNA]</scope>
    <source>
        <strain evidence="10 11">2.12</strain>
    </source>
</reference>
<keyword evidence="3 8" id="KW-1134">Transmembrane beta strand</keyword>
<evidence type="ECO:0000313" key="11">
    <source>
        <dbReference type="Proteomes" id="UP001462640"/>
    </source>
</evidence>
<dbReference type="RefSeq" id="WP_347611534.1">
    <property type="nucleotide sequence ID" value="NZ_JBDPZC010000008.1"/>
</dbReference>